<dbReference type="RefSeq" id="WP_158384894.1">
    <property type="nucleotide sequence ID" value="NZ_CP007174.1"/>
</dbReference>
<dbReference type="Proteomes" id="UP000028194">
    <property type="component" value="Chromosome"/>
</dbReference>
<evidence type="ECO:0000313" key="2">
    <source>
        <dbReference type="Proteomes" id="UP000028194"/>
    </source>
</evidence>
<reference evidence="1 2" key="1">
    <citation type="journal article" date="2014" name="PLoS ONE">
        <title>Genome Sequence of Candidatus Nitrososphaera evergladensis from Group I.1b Enriched from Everglades Soil Reveals Novel Genomic Features of the Ammonia-Oxidizing Archaea.</title>
        <authorList>
            <person name="Zhalnina K.V."/>
            <person name="Dias R."/>
            <person name="Leonard M.T."/>
            <person name="Dorr de Quadros P."/>
            <person name="Camargo F.A."/>
            <person name="Drew J.C."/>
            <person name="Farmerie W.G."/>
            <person name="Daroub S.H."/>
            <person name="Triplett E.W."/>
        </authorList>
    </citation>
    <scope>NUCLEOTIDE SEQUENCE [LARGE SCALE GENOMIC DNA]</scope>
    <source>
        <strain evidence="1 2">SR1</strain>
    </source>
</reference>
<dbReference type="OrthoDB" id="379386at2157"/>
<dbReference type="GeneID" id="43502538"/>
<dbReference type="EMBL" id="CP007174">
    <property type="protein sequence ID" value="AIF82249.1"/>
    <property type="molecule type" value="Genomic_DNA"/>
</dbReference>
<keyword evidence="2" id="KW-1185">Reference proteome</keyword>
<evidence type="ECO:0000313" key="1">
    <source>
        <dbReference type="EMBL" id="AIF82249.1"/>
    </source>
</evidence>
<accession>A0A075MSC1</accession>
<gene>
    <name evidence="1" type="ORF">NTE_00167</name>
</gene>
<organism evidence="1 2">
    <name type="scientific">Candidatus Nitrososphaera evergladensis SR1</name>
    <dbReference type="NCBI Taxonomy" id="1459636"/>
    <lineage>
        <taxon>Archaea</taxon>
        <taxon>Nitrososphaerota</taxon>
        <taxon>Nitrososphaeria</taxon>
        <taxon>Nitrososphaerales</taxon>
        <taxon>Nitrososphaeraceae</taxon>
        <taxon>Nitrososphaera</taxon>
    </lineage>
</organism>
<protein>
    <submittedName>
        <fullName evidence="1">Uncharacterized protein</fullName>
    </submittedName>
</protein>
<dbReference type="AlphaFoldDB" id="A0A075MSC1"/>
<proteinExistence type="predicted"/>
<name>A0A075MSC1_9ARCH</name>
<dbReference type="KEGG" id="nev:NTE_00167"/>
<dbReference type="STRING" id="1459636.NTE_00167"/>
<dbReference type="HOGENOM" id="CLU_3038859_0_0_2"/>
<sequence>MNRANEFEKLNERKEQYVIVDDDTIIHLKNYYRLEGHDELLQFIKDAVIVGDEG</sequence>